<comment type="caution">
    <text evidence="3">The sequence shown here is derived from an EMBL/GenBank/DDBJ whole genome shotgun (WGS) entry which is preliminary data.</text>
</comment>
<comment type="similarity">
    <text evidence="1">Belongs to the BLOC1S3 family.</text>
</comment>
<accession>A0AAV8ZBQ6</accession>
<name>A0AAV8ZBQ6_9CUCU</name>
<dbReference type="AlphaFoldDB" id="A0AAV8ZBQ6"/>
<sequence>MSKPVIISGEASETDSEDEFCLKTSNLMTQSVQGAVITGEDSESENENDASIASAISALHQSNVEEKRLDEKYDSLFHQKLREYNMRLHNNVESFCQNNINEAEKNLNGIDQHLLRSQLTLQGAATSLKSLSINSLTIKSKLHSLLSGKFLPNVKVNK</sequence>
<reference evidence="3" key="1">
    <citation type="journal article" date="2023" name="Insect Mol. Biol.">
        <title>Genome sequencing provides insights into the evolution of gene families encoding plant cell wall-degrading enzymes in longhorned beetles.</title>
        <authorList>
            <person name="Shin N.R."/>
            <person name="Okamura Y."/>
            <person name="Kirsch R."/>
            <person name="Pauchet Y."/>
        </authorList>
    </citation>
    <scope>NUCLEOTIDE SEQUENCE</scope>
    <source>
        <strain evidence="3">AMC_N1</strain>
    </source>
</reference>
<dbReference type="GO" id="GO:0031083">
    <property type="term" value="C:BLOC-1 complex"/>
    <property type="evidence" value="ECO:0007669"/>
    <property type="project" value="TreeGrafter"/>
</dbReference>
<evidence type="ECO:0000256" key="1">
    <source>
        <dbReference type="ARBA" id="ARBA00008942"/>
    </source>
</evidence>
<gene>
    <name evidence="3" type="ORF">NQ318_021334</name>
</gene>
<dbReference type="PANTHER" id="PTHR31974:SF2">
    <property type="entry name" value="BIOGENESIS OF LYSOSOME-RELATED ORGANELLES COMPLEX 1 SUBUNIT 3"/>
    <property type="match status" value="1"/>
</dbReference>
<protein>
    <recommendedName>
        <fullName evidence="2">Biogenesis of lysosome-related organelles complex 1 subunit 3</fullName>
    </recommendedName>
</protein>
<dbReference type="Pfam" id="PF15753">
    <property type="entry name" value="BLOC1S3"/>
    <property type="match status" value="1"/>
</dbReference>
<dbReference type="InterPro" id="IPR017245">
    <property type="entry name" value="BLOC-1_complex_su-3"/>
</dbReference>
<keyword evidence="4" id="KW-1185">Reference proteome</keyword>
<organism evidence="3 4">
    <name type="scientific">Aromia moschata</name>
    <dbReference type="NCBI Taxonomy" id="1265417"/>
    <lineage>
        <taxon>Eukaryota</taxon>
        <taxon>Metazoa</taxon>
        <taxon>Ecdysozoa</taxon>
        <taxon>Arthropoda</taxon>
        <taxon>Hexapoda</taxon>
        <taxon>Insecta</taxon>
        <taxon>Pterygota</taxon>
        <taxon>Neoptera</taxon>
        <taxon>Endopterygota</taxon>
        <taxon>Coleoptera</taxon>
        <taxon>Polyphaga</taxon>
        <taxon>Cucujiformia</taxon>
        <taxon>Chrysomeloidea</taxon>
        <taxon>Cerambycidae</taxon>
        <taxon>Cerambycinae</taxon>
        <taxon>Callichromatini</taxon>
        <taxon>Aromia</taxon>
    </lineage>
</organism>
<evidence type="ECO:0000313" key="4">
    <source>
        <dbReference type="Proteomes" id="UP001162162"/>
    </source>
</evidence>
<dbReference type="Proteomes" id="UP001162162">
    <property type="component" value="Unassembled WGS sequence"/>
</dbReference>
<dbReference type="EMBL" id="JAPWTK010000004">
    <property type="protein sequence ID" value="KAJ8961734.1"/>
    <property type="molecule type" value="Genomic_DNA"/>
</dbReference>
<proteinExistence type="inferred from homology"/>
<evidence type="ECO:0000256" key="2">
    <source>
        <dbReference type="ARBA" id="ARBA00019581"/>
    </source>
</evidence>
<dbReference type="PANTHER" id="PTHR31974">
    <property type="entry name" value="BIOGENESIS OF LYSOSOME-RELATED ORGANELLES COMPLEX 1 SUBUNIT 3"/>
    <property type="match status" value="1"/>
</dbReference>
<evidence type="ECO:0000313" key="3">
    <source>
        <dbReference type="EMBL" id="KAJ8961734.1"/>
    </source>
</evidence>